<sequence length="714" mass="79580">MKRPAAKTTSPRPRTLGAPKSELSVVPSDAFYAASRAKWRSWLGKNFKSKSYAAWPSLPGLVWLVVPKKESKLPSVRYNDAVEEALCFGWIDSTYRPLSSTLGMQRYTPRRKISENYSQPNVERLQWLDRKKLIHPEVRPKIAHVLKAKFKWPKDIVSALEKEPAARRCWRSFSGSYRRIRVAWVEQKRNVEPQETKGYRHRQVLLRACYVLALFGVFTSVSAPASMPDINFIFQISWTVLRVLATVCGGALMGFAAGCAIRYRGKVMYDDRPVFNDSAVESFLILLGIALIAYGLGGNSMSIFSMGPLFHPELMVIVTGSTFAWYCDTHHQECFKVLEQVDTAMGGVWVFGQLVLFTMIGSKTSFSIFPDVTTVLPIMAIGLLVRFVGVMASMLPMDLAAFKVPTGAADPVQQSGDGGARPSMDDAFFCFLACLPRATIQGALGAVPVNQRFFQDVPVDDRAEAREFIFTAARLYIFCYAIFGMFFLNTYGFRILERDKRYARAVIASEGAELPQRPSTGASPNSPATYEFLNRSETTHPNPHRKENLRRWGVLALGRARSKSNVSSMSGKTYEVIPETPRSHVDDLGPGLESRSFSHTALPAAQHVSDPGPQRGRFVTEPAIAPGTPSSMLKTLSIYQRMALYPFDERPPPVCLRQTSPADSDAAPRRRSLGHAANLLDSDDEQMKVGDVATKPGRLGISWRKPPKFEMMMV</sequence>
<keyword evidence="2" id="KW-0472">Membrane</keyword>
<dbReference type="PANTHER" id="PTHR31102">
    <property type="match status" value="1"/>
</dbReference>
<evidence type="ECO:0000256" key="1">
    <source>
        <dbReference type="SAM" id="MobiDB-lite"/>
    </source>
</evidence>
<feature type="region of interest" description="Disordered" evidence="1">
    <location>
        <begin position="1"/>
        <end position="20"/>
    </location>
</feature>
<keyword evidence="2" id="KW-0812">Transmembrane</keyword>
<dbReference type="PANTHER" id="PTHR31102:SF1">
    <property type="entry name" value="CATION_H+ EXCHANGER DOMAIN-CONTAINING PROTEIN"/>
    <property type="match status" value="1"/>
</dbReference>
<feature type="transmembrane region" description="Helical" evidence="2">
    <location>
        <begin position="275"/>
        <end position="297"/>
    </location>
</feature>
<evidence type="ECO:0000313" key="3">
    <source>
        <dbReference type="EMBL" id="CAI4004016.1"/>
    </source>
</evidence>
<dbReference type="GO" id="GO:0008233">
    <property type="term" value="F:peptidase activity"/>
    <property type="evidence" value="ECO:0007669"/>
    <property type="project" value="UniProtKB-KW"/>
</dbReference>
<protein>
    <submittedName>
        <fullName evidence="5">Calpain-type cysteine protease DEK1</fullName>
    </submittedName>
</protein>
<proteinExistence type="predicted"/>
<gene>
    <name evidence="3" type="ORF">C1SCF055_LOCUS29834</name>
</gene>
<dbReference type="OrthoDB" id="423807at2759"/>
<accession>A0A9P1G8V4</accession>
<feature type="transmembrane region" description="Helical" evidence="2">
    <location>
        <begin position="375"/>
        <end position="395"/>
    </location>
</feature>
<dbReference type="InterPro" id="IPR051843">
    <property type="entry name" value="CPA1_transporter"/>
</dbReference>
<keyword evidence="5" id="KW-0645">Protease</keyword>
<dbReference type="GO" id="GO:0098662">
    <property type="term" value="P:inorganic cation transmembrane transport"/>
    <property type="evidence" value="ECO:0007669"/>
    <property type="project" value="TreeGrafter"/>
</dbReference>
<dbReference type="Proteomes" id="UP001152797">
    <property type="component" value="Unassembled WGS sequence"/>
</dbReference>
<dbReference type="EMBL" id="CAMXCT020003347">
    <property type="protein sequence ID" value="CAL1157391.1"/>
    <property type="molecule type" value="Genomic_DNA"/>
</dbReference>
<evidence type="ECO:0000313" key="6">
    <source>
        <dbReference type="Proteomes" id="UP001152797"/>
    </source>
</evidence>
<comment type="caution">
    <text evidence="3">The sequence shown here is derived from an EMBL/GenBank/DDBJ whole genome shotgun (WGS) entry which is preliminary data.</text>
</comment>
<feature type="transmembrane region" description="Helical" evidence="2">
    <location>
        <begin position="243"/>
        <end position="263"/>
    </location>
</feature>
<dbReference type="EMBL" id="CAMXCT010003347">
    <property type="protein sequence ID" value="CAI4004016.1"/>
    <property type="molecule type" value="Genomic_DNA"/>
</dbReference>
<keyword evidence="6" id="KW-1185">Reference proteome</keyword>
<dbReference type="GO" id="GO:0006508">
    <property type="term" value="P:proteolysis"/>
    <property type="evidence" value="ECO:0007669"/>
    <property type="project" value="UniProtKB-KW"/>
</dbReference>
<feature type="transmembrane region" description="Helical" evidence="2">
    <location>
        <begin position="204"/>
        <end position="223"/>
    </location>
</feature>
<name>A0A9P1G8V4_9DINO</name>
<organism evidence="3">
    <name type="scientific">Cladocopium goreaui</name>
    <dbReference type="NCBI Taxonomy" id="2562237"/>
    <lineage>
        <taxon>Eukaryota</taxon>
        <taxon>Sar</taxon>
        <taxon>Alveolata</taxon>
        <taxon>Dinophyceae</taxon>
        <taxon>Suessiales</taxon>
        <taxon>Symbiodiniaceae</taxon>
        <taxon>Cladocopium</taxon>
    </lineage>
</organism>
<reference evidence="3" key="1">
    <citation type="submission" date="2022-10" db="EMBL/GenBank/DDBJ databases">
        <authorList>
            <person name="Chen Y."/>
            <person name="Dougan E. K."/>
            <person name="Chan C."/>
            <person name="Rhodes N."/>
            <person name="Thang M."/>
        </authorList>
    </citation>
    <scope>NUCLEOTIDE SEQUENCE</scope>
</reference>
<keyword evidence="5" id="KW-0378">Hydrolase</keyword>
<feature type="transmembrane region" description="Helical" evidence="2">
    <location>
        <begin position="475"/>
        <end position="493"/>
    </location>
</feature>
<keyword evidence="2" id="KW-1133">Transmembrane helix</keyword>
<evidence type="ECO:0000256" key="2">
    <source>
        <dbReference type="SAM" id="Phobius"/>
    </source>
</evidence>
<evidence type="ECO:0000313" key="5">
    <source>
        <dbReference type="EMBL" id="CAL4791328.1"/>
    </source>
</evidence>
<reference evidence="4" key="2">
    <citation type="submission" date="2024-04" db="EMBL/GenBank/DDBJ databases">
        <authorList>
            <person name="Chen Y."/>
            <person name="Shah S."/>
            <person name="Dougan E. K."/>
            <person name="Thang M."/>
            <person name="Chan C."/>
        </authorList>
    </citation>
    <scope>NUCLEOTIDE SEQUENCE [LARGE SCALE GENOMIC DNA]</scope>
</reference>
<dbReference type="EMBL" id="CAMXCT030003347">
    <property type="protein sequence ID" value="CAL4791328.1"/>
    <property type="molecule type" value="Genomic_DNA"/>
</dbReference>
<dbReference type="AlphaFoldDB" id="A0A9P1G8V4"/>
<evidence type="ECO:0000313" key="4">
    <source>
        <dbReference type="EMBL" id="CAL1157391.1"/>
    </source>
</evidence>
<dbReference type="Pfam" id="PF13376">
    <property type="entry name" value="OmdA"/>
    <property type="match status" value="1"/>
</dbReference>